<gene>
    <name evidence="1" type="ORF">JAAARDRAFT_206163</name>
</gene>
<evidence type="ECO:0008006" key="3">
    <source>
        <dbReference type="Google" id="ProtNLM"/>
    </source>
</evidence>
<dbReference type="HOGENOM" id="CLU_052380_0_0_1"/>
<keyword evidence="2" id="KW-1185">Reference proteome</keyword>
<dbReference type="OrthoDB" id="3257543at2759"/>
<dbReference type="Pfam" id="PF14223">
    <property type="entry name" value="Retrotran_gag_2"/>
    <property type="match status" value="1"/>
</dbReference>
<evidence type="ECO:0000313" key="1">
    <source>
        <dbReference type="EMBL" id="KDQ59222.1"/>
    </source>
</evidence>
<dbReference type="EMBL" id="KL197716">
    <property type="protein sequence ID" value="KDQ59222.1"/>
    <property type="molecule type" value="Genomic_DNA"/>
</dbReference>
<proteinExistence type="predicted"/>
<protein>
    <recommendedName>
        <fullName evidence="3">DUF4219 domain-containing protein</fullName>
    </recommendedName>
</protein>
<dbReference type="AlphaFoldDB" id="A0A067Q6V7"/>
<evidence type="ECO:0000313" key="2">
    <source>
        <dbReference type="Proteomes" id="UP000027265"/>
    </source>
</evidence>
<name>A0A067Q6V7_9AGAM</name>
<sequence>MTEYKQTFPALSESNYGLWSENMKALLKTKGLWDLVSGIMLPCPTPAIEGKPTGDEKELLRAWKVKEEEVTGLLWLALEDGQKVYVKGKEDDAVEFWKALQAVHLQQCPDKGMQDLKALRPSDYTIKKLNAELHSMALIHALPAEYNTFVSSLLLLSDLNLKKLQAAFQSEETHSIM</sequence>
<dbReference type="STRING" id="933084.A0A067Q6V7"/>
<organism evidence="1 2">
    <name type="scientific">Jaapia argillacea MUCL 33604</name>
    <dbReference type="NCBI Taxonomy" id="933084"/>
    <lineage>
        <taxon>Eukaryota</taxon>
        <taxon>Fungi</taxon>
        <taxon>Dikarya</taxon>
        <taxon>Basidiomycota</taxon>
        <taxon>Agaricomycotina</taxon>
        <taxon>Agaricomycetes</taxon>
        <taxon>Agaricomycetidae</taxon>
        <taxon>Jaapiales</taxon>
        <taxon>Jaapiaceae</taxon>
        <taxon>Jaapia</taxon>
    </lineage>
</organism>
<accession>A0A067Q6V7</accession>
<reference evidence="2" key="1">
    <citation type="journal article" date="2014" name="Proc. Natl. Acad. Sci. U.S.A.">
        <title>Extensive sampling of basidiomycete genomes demonstrates inadequacy of the white-rot/brown-rot paradigm for wood decay fungi.</title>
        <authorList>
            <person name="Riley R."/>
            <person name="Salamov A.A."/>
            <person name="Brown D.W."/>
            <person name="Nagy L.G."/>
            <person name="Floudas D."/>
            <person name="Held B.W."/>
            <person name="Levasseur A."/>
            <person name="Lombard V."/>
            <person name="Morin E."/>
            <person name="Otillar R."/>
            <person name="Lindquist E.A."/>
            <person name="Sun H."/>
            <person name="LaButti K.M."/>
            <person name="Schmutz J."/>
            <person name="Jabbour D."/>
            <person name="Luo H."/>
            <person name="Baker S.E."/>
            <person name="Pisabarro A.G."/>
            <person name="Walton J.D."/>
            <person name="Blanchette R.A."/>
            <person name="Henrissat B."/>
            <person name="Martin F."/>
            <person name="Cullen D."/>
            <person name="Hibbett D.S."/>
            <person name="Grigoriev I.V."/>
        </authorList>
    </citation>
    <scope>NUCLEOTIDE SEQUENCE [LARGE SCALE GENOMIC DNA]</scope>
    <source>
        <strain evidence="2">MUCL 33604</strain>
    </source>
</reference>
<dbReference type="InParanoid" id="A0A067Q6V7"/>
<dbReference type="Proteomes" id="UP000027265">
    <property type="component" value="Unassembled WGS sequence"/>
</dbReference>